<organism evidence="2 3">
    <name type="scientific">Streptomyces luteolus</name>
    <dbReference type="NCBI Taxonomy" id="3043615"/>
    <lineage>
        <taxon>Bacteria</taxon>
        <taxon>Bacillati</taxon>
        <taxon>Actinomycetota</taxon>
        <taxon>Actinomycetes</taxon>
        <taxon>Kitasatosporales</taxon>
        <taxon>Streptomycetaceae</taxon>
        <taxon>Streptomyces</taxon>
    </lineage>
</organism>
<evidence type="ECO:0000313" key="3">
    <source>
        <dbReference type="Proteomes" id="UP001237105"/>
    </source>
</evidence>
<evidence type="ECO:0000256" key="1">
    <source>
        <dbReference type="SAM" id="MobiDB-lite"/>
    </source>
</evidence>
<keyword evidence="3" id="KW-1185">Reference proteome</keyword>
<dbReference type="RefSeq" id="WP_282538727.1">
    <property type="nucleotide sequence ID" value="NZ_JASCIS010000044.1"/>
</dbReference>
<comment type="caution">
    <text evidence="2">The sequence shown here is derived from an EMBL/GenBank/DDBJ whole genome shotgun (WGS) entry which is preliminary data.</text>
</comment>
<feature type="region of interest" description="Disordered" evidence="1">
    <location>
        <begin position="81"/>
        <end position="114"/>
    </location>
</feature>
<sequence length="114" mass="12761">MATIRDKRSKPAKTPKRTEAIANTVAFRPNDEDRRVIAELKREGESASDLLRRALKQLEREARREAMYADMARLAHEDLSDEPDDWGVAEGGGVVDLRGSTAHEEFDPNGKSGR</sequence>
<protein>
    <recommendedName>
        <fullName evidence="4">Ribbon-helix-helix protein CopG domain-containing protein</fullName>
    </recommendedName>
</protein>
<evidence type="ECO:0008006" key="4">
    <source>
        <dbReference type="Google" id="ProtNLM"/>
    </source>
</evidence>
<evidence type="ECO:0000313" key="2">
    <source>
        <dbReference type="EMBL" id="MDI3422873.1"/>
    </source>
</evidence>
<reference evidence="2 3" key="1">
    <citation type="submission" date="2023-05" db="EMBL/GenBank/DDBJ databases">
        <title>Draft genome sequence of Streptomyces sp. B-S-A12 isolated from a cave soil in Thailand.</title>
        <authorList>
            <person name="Chamroensaksri N."/>
            <person name="Muangham S."/>
        </authorList>
    </citation>
    <scope>NUCLEOTIDE SEQUENCE [LARGE SCALE GENOMIC DNA]</scope>
    <source>
        <strain evidence="2 3">B-S-A12</strain>
    </source>
</reference>
<accession>A0ABT6T677</accession>
<dbReference type="EMBL" id="JASCIS010000044">
    <property type="protein sequence ID" value="MDI3422873.1"/>
    <property type="molecule type" value="Genomic_DNA"/>
</dbReference>
<dbReference type="Proteomes" id="UP001237105">
    <property type="component" value="Unassembled WGS sequence"/>
</dbReference>
<gene>
    <name evidence="2" type="ORF">QIT00_30765</name>
</gene>
<name>A0ABT6T677_9ACTN</name>
<proteinExistence type="predicted"/>